<dbReference type="EMBL" id="JACIEK010000004">
    <property type="protein sequence ID" value="MBB3998200.1"/>
    <property type="molecule type" value="Genomic_DNA"/>
</dbReference>
<protein>
    <submittedName>
        <fullName evidence="2">Aspartyl protease family protein</fullName>
    </submittedName>
</protein>
<evidence type="ECO:0000256" key="1">
    <source>
        <dbReference type="SAM" id="Phobius"/>
    </source>
</evidence>
<name>A0A7W6EBC2_9HYPH</name>
<keyword evidence="1" id="KW-0812">Transmembrane</keyword>
<dbReference type="InterPro" id="IPR011969">
    <property type="entry name" value="Clan_AA_Asp_peptidase_C"/>
</dbReference>
<dbReference type="Gene3D" id="2.40.70.10">
    <property type="entry name" value="Acid Proteases"/>
    <property type="match status" value="1"/>
</dbReference>
<dbReference type="InterPro" id="IPR001969">
    <property type="entry name" value="Aspartic_peptidase_AS"/>
</dbReference>
<proteinExistence type="predicted"/>
<keyword evidence="1" id="KW-1133">Transmembrane helix</keyword>
<keyword evidence="3" id="KW-1185">Reference proteome</keyword>
<evidence type="ECO:0000313" key="3">
    <source>
        <dbReference type="Proteomes" id="UP000542776"/>
    </source>
</evidence>
<dbReference type="InterPro" id="IPR034122">
    <property type="entry name" value="Retropepsin-like_bacterial"/>
</dbReference>
<dbReference type="NCBIfam" id="TIGR02281">
    <property type="entry name" value="clan_AA_DTGA"/>
    <property type="match status" value="1"/>
</dbReference>
<accession>A0A7W6EBC2</accession>
<dbReference type="CDD" id="cd05483">
    <property type="entry name" value="retropepsin_like_bacteria"/>
    <property type="match status" value="1"/>
</dbReference>
<dbReference type="GO" id="GO:0006508">
    <property type="term" value="P:proteolysis"/>
    <property type="evidence" value="ECO:0007669"/>
    <property type="project" value="UniProtKB-KW"/>
</dbReference>
<organism evidence="2 3">
    <name type="scientific">Aureimonas pseudogalii</name>
    <dbReference type="NCBI Taxonomy" id="1744844"/>
    <lineage>
        <taxon>Bacteria</taxon>
        <taxon>Pseudomonadati</taxon>
        <taxon>Pseudomonadota</taxon>
        <taxon>Alphaproteobacteria</taxon>
        <taxon>Hyphomicrobiales</taxon>
        <taxon>Aurantimonadaceae</taxon>
        <taxon>Aureimonas</taxon>
    </lineage>
</organism>
<dbReference type="SUPFAM" id="SSF50630">
    <property type="entry name" value="Acid proteases"/>
    <property type="match status" value="1"/>
</dbReference>
<evidence type="ECO:0000313" key="2">
    <source>
        <dbReference type="EMBL" id="MBB3998200.1"/>
    </source>
</evidence>
<dbReference type="PROSITE" id="PS00141">
    <property type="entry name" value="ASP_PROTEASE"/>
    <property type="match status" value="1"/>
</dbReference>
<dbReference type="Proteomes" id="UP000542776">
    <property type="component" value="Unassembled WGS sequence"/>
</dbReference>
<keyword evidence="1" id="KW-0472">Membrane</keyword>
<keyword evidence="2" id="KW-0378">Hydrolase</keyword>
<comment type="caution">
    <text evidence="2">The sequence shown here is derived from an EMBL/GenBank/DDBJ whole genome shotgun (WGS) entry which is preliminary data.</text>
</comment>
<dbReference type="Pfam" id="PF13975">
    <property type="entry name" value="gag-asp_proteas"/>
    <property type="match status" value="1"/>
</dbReference>
<feature type="transmembrane region" description="Helical" evidence="1">
    <location>
        <begin position="65"/>
        <end position="86"/>
    </location>
</feature>
<keyword evidence="2" id="KW-0645">Protease</keyword>
<dbReference type="RefSeq" id="WP_183199735.1">
    <property type="nucleotide sequence ID" value="NZ_JACIEK010000004.1"/>
</dbReference>
<dbReference type="GO" id="GO:0004190">
    <property type="term" value="F:aspartic-type endopeptidase activity"/>
    <property type="evidence" value="ECO:0007669"/>
    <property type="project" value="InterPro"/>
</dbReference>
<dbReference type="AlphaFoldDB" id="A0A7W6EBC2"/>
<dbReference type="InterPro" id="IPR021109">
    <property type="entry name" value="Peptidase_aspartic_dom_sf"/>
</dbReference>
<feature type="transmembrane region" description="Helical" evidence="1">
    <location>
        <begin position="39"/>
        <end position="58"/>
    </location>
</feature>
<sequence>MGRRWALLAILVVIAAAVVWLMLGDVGTATGLGEDRFASLVYTGIWCCVLGAGLVTAFRGRAREALRSAAIWIVAFAALIGAYAFADEVRGVGDRMLAVLLPGRAVSTTGADGSRVLVARAGDAHFHVDATANGRPVSFLVDTGASVVALGRDVAETIGIDTASLRYDARIQTANGIAAAAPIVIDSLRVGAIERRNVRAVVTDGPGLGLGLLGMSFLGTLSSFDFRGDRLILTD</sequence>
<reference evidence="2 3" key="1">
    <citation type="submission" date="2020-08" db="EMBL/GenBank/DDBJ databases">
        <title>Genomic Encyclopedia of Type Strains, Phase IV (KMG-IV): sequencing the most valuable type-strain genomes for metagenomic binning, comparative biology and taxonomic classification.</title>
        <authorList>
            <person name="Goeker M."/>
        </authorList>
    </citation>
    <scope>NUCLEOTIDE SEQUENCE [LARGE SCALE GENOMIC DNA]</scope>
    <source>
        <strain evidence="2 3">DSM 102238</strain>
    </source>
</reference>
<gene>
    <name evidence="2" type="ORF">GGR04_002039</name>
</gene>